<dbReference type="AlphaFoldDB" id="A0A5M3N746"/>
<dbReference type="OrthoDB" id="3231532at2759"/>
<dbReference type="EMBL" id="JH711573">
    <property type="protein sequence ID" value="EIW86904.1"/>
    <property type="molecule type" value="Genomic_DNA"/>
</dbReference>
<accession>A0A5M3N746</accession>
<gene>
    <name evidence="2" type="ORF">CONPUDRAFT_79108</name>
</gene>
<keyword evidence="3" id="KW-1185">Reference proteome</keyword>
<protein>
    <submittedName>
        <fullName evidence="2">Uncharacterized protein</fullName>
    </submittedName>
</protein>
<evidence type="ECO:0000256" key="1">
    <source>
        <dbReference type="SAM" id="MobiDB-lite"/>
    </source>
</evidence>
<feature type="region of interest" description="Disordered" evidence="1">
    <location>
        <begin position="1"/>
        <end position="158"/>
    </location>
</feature>
<comment type="caution">
    <text evidence="2">The sequence shown here is derived from an EMBL/GenBank/DDBJ whole genome shotgun (WGS) entry which is preliminary data.</text>
</comment>
<organism evidence="2 3">
    <name type="scientific">Coniophora puteana (strain RWD-64-598)</name>
    <name type="common">Brown rot fungus</name>
    <dbReference type="NCBI Taxonomy" id="741705"/>
    <lineage>
        <taxon>Eukaryota</taxon>
        <taxon>Fungi</taxon>
        <taxon>Dikarya</taxon>
        <taxon>Basidiomycota</taxon>
        <taxon>Agaricomycotina</taxon>
        <taxon>Agaricomycetes</taxon>
        <taxon>Agaricomycetidae</taxon>
        <taxon>Boletales</taxon>
        <taxon>Coniophorineae</taxon>
        <taxon>Coniophoraceae</taxon>
        <taxon>Coniophora</taxon>
    </lineage>
</organism>
<evidence type="ECO:0000313" key="2">
    <source>
        <dbReference type="EMBL" id="EIW86904.1"/>
    </source>
</evidence>
<feature type="compositionally biased region" description="Polar residues" evidence="1">
    <location>
        <begin position="52"/>
        <end position="72"/>
    </location>
</feature>
<feature type="compositionally biased region" description="Polar residues" evidence="1">
    <location>
        <begin position="132"/>
        <end position="141"/>
    </location>
</feature>
<proteinExistence type="predicted"/>
<dbReference type="Proteomes" id="UP000053558">
    <property type="component" value="Unassembled WGS sequence"/>
</dbReference>
<sequence length="158" mass="16899">MLDVSDPWGTTWHHQSPYDAGTPVTPSAPDPPEGSRSRLSSINAPPGRHKTVTPSPLSQSTSALHLQVQEPTAHTVPRKLSKRRKPVLGSLFHSESNQPADDGPPSANAGLNGLPRRHSTIAPTVPPYASSAALSIQSTTTKAERRGSVLGRLRKSRR</sequence>
<dbReference type="RefSeq" id="XP_007762813.1">
    <property type="nucleotide sequence ID" value="XM_007764623.1"/>
</dbReference>
<name>A0A5M3N746_CONPW</name>
<evidence type="ECO:0000313" key="3">
    <source>
        <dbReference type="Proteomes" id="UP000053558"/>
    </source>
</evidence>
<reference evidence="3" key="1">
    <citation type="journal article" date="2012" name="Science">
        <title>The Paleozoic origin of enzymatic lignin decomposition reconstructed from 31 fungal genomes.</title>
        <authorList>
            <person name="Floudas D."/>
            <person name="Binder M."/>
            <person name="Riley R."/>
            <person name="Barry K."/>
            <person name="Blanchette R.A."/>
            <person name="Henrissat B."/>
            <person name="Martinez A.T."/>
            <person name="Otillar R."/>
            <person name="Spatafora J.W."/>
            <person name="Yadav J.S."/>
            <person name="Aerts A."/>
            <person name="Benoit I."/>
            <person name="Boyd A."/>
            <person name="Carlson A."/>
            <person name="Copeland A."/>
            <person name="Coutinho P.M."/>
            <person name="de Vries R.P."/>
            <person name="Ferreira P."/>
            <person name="Findley K."/>
            <person name="Foster B."/>
            <person name="Gaskell J."/>
            <person name="Glotzer D."/>
            <person name="Gorecki P."/>
            <person name="Heitman J."/>
            <person name="Hesse C."/>
            <person name="Hori C."/>
            <person name="Igarashi K."/>
            <person name="Jurgens J.A."/>
            <person name="Kallen N."/>
            <person name="Kersten P."/>
            <person name="Kohler A."/>
            <person name="Kuees U."/>
            <person name="Kumar T.K.A."/>
            <person name="Kuo A."/>
            <person name="LaButti K."/>
            <person name="Larrondo L.F."/>
            <person name="Lindquist E."/>
            <person name="Ling A."/>
            <person name="Lombard V."/>
            <person name="Lucas S."/>
            <person name="Lundell T."/>
            <person name="Martin R."/>
            <person name="McLaughlin D.J."/>
            <person name="Morgenstern I."/>
            <person name="Morin E."/>
            <person name="Murat C."/>
            <person name="Nagy L.G."/>
            <person name="Nolan M."/>
            <person name="Ohm R.A."/>
            <person name="Patyshakuliyeva A."/>
            <person name="Rokas A."/>
            <person name="Ruiz-Duenas F.J."/>
            <person name="Sabat G."/>
            <person name="Salamov A."/>
            <person name="Samejima M."/>
            <person name="Schmutz J."/>
            <person name="Slot J.C."/>
            <person name="St John F."/>
            <person name="Stenlid J."/>
            <person name="Sun H."/>
            <person name="Sun S."/>
            <person name="Syed K."/>
            <person name="Tsang A."/>
            <person name="Wiebenga A."/>
            <person name="Young D."/>
            <person name="Pisabarro A."/>
            <person name="Eastwood D.C."/>
            <person name="Martin F."/>
            <person name="Cullen D."/>
            <person name="Grigoriev I.V."/>
            <person name="Hibbett D.S."/>
        </authorList>
    </citation>
    <scope>NUCLEOTIDE SEQUENCE [LARGE SCALE GENOMIC DNA]</scope>
    <source>
        <strain evidence="3">RWD-64-598 SS2</strain>
    </source>
</reference>
<dbReference type="GeneID" id="19209869"/>
<dbReference type="KEGG" id="cput:CONPUDRAFT_79108"/>
<feature type="compositionally biased region" description="Basic residues" evidence="1">
    <location>
        <begin position="76"/>
        <end position="86"/>
    </location>
</feature>